<evidence type="ECO:0000313" key="3">
    <source>
        <dbReference type="EMBL" id="PCI77986.1"/>
    </source>
</evidence>
<dbReference type="Gene3D" id="1.25.40.10">
    <property type="entry name" value="Tetratricopeptide repeat domain"/>
    <property type="match status" value="1"/>
</dbReference>
<name>A0A2A4X658_UNCAE</name>
<dbReference type="InterPro" id="IPR032698">
    <property type="entry name" value="SirB1_N"/>
</dbReference>
<comment type="caution">
    <text evidence="3">The sequence shown here is derived from an EMBL/GenBank/DDBJ whole genome shotgun (WGS) entry which is preliminary data.</text>
</comment>
<dbReference type="AlphaFoldDB" id="A0A2A4X658"/>
<dbReference type="EMBL" id="NVUK01000010">
    <property type="protein sequence ID" value="PCI77986.1"/>
    <property type="molecule type" value="Genomic_DNA"/>
</dbReference>
<dbReference type="Proteomes" id="UP000218775">
    <property type="component" value="Unassembled WGS sequence"/>
</dbReference>
<evidence type="ECO:0000313" key="4">
    <source>
        <dbReference type="Proteomes" id="UP000218775"/>
    </source>
</evidence>
<protein>
    <recommendedName>
        <fullName evidence="2">Protein SirB1 N-terminal domain-containing protein</fullName>
    </recommendedName>
</protein>
<organism evidence="3 4">
    <name type="scientific">Aerophobetes bacterium</name>
    <dbReference type="NCBI Taxonomy" id="2030807"/>
    <lineage>
        <taxon>Bacteria</taxon>
        <taxon>Candidatus Aerophobota</taxon>
    </lineage>
</organism>
<accession>A0A2A4X658</accession>
<evidence type="ECO:0000256" key="1">
    <source>
        <dbReference type="ARBA" id="ARBA00007100"/>
    </source>
</evidence>
<dbReference type="InterPro" id="IPR011990">
    <property type="entry name" value="TPR-like_helical_dom_sf"/>
</dbReference>
<feature type="domain" description="Protein SirB1 N-terminal" evidence="2">
    <location>
        <begin position="166"/>
        <end position="282"/>
    </location>
</feature>
<sequence>MKKIFLLLTFFSATHLFSQENAHSSMLFSSLNKKSISQLFAFYKAYPNSTLGEQARTQAWELINLYRDQPWDTLSSLLIPDIHLMGLVSLINGPSKIENRALSKQHLLQIQQFSSHLANRKLEGFNTLDKERVVQLPTEQIDLSRAMLLFSYDESSPDFEEKILQFEATLDLMALQILAYLPKNATALDKIRTINQFIFFEQGFRFPPHSLWAQDIHTYTFLPSVLDSRKGVCLGVSILYLSLAQRLDLPLEIITPPGHIYIRYKGEKGLRNIETTARGIHLPSYHYLGINTRNLQKRTMKEVVGLAFINQASVSWQAGHFDKTIDLYKKASLFIHDNPLLNMLLGYNHLFVGETDKGTALLKTIVGKPFDHACTHERTPEDFIQGKVDGDSIRTLFTSVDDSRESIVRKKDLLQSVIKKYPLFRDGYYQLGVCYLQLSQLEEAYNTLLSFHKIDNSHPVVEYYLSMLCLKKYAYSSAWKHFYRCQKLLKQRKHSPYCLKQLAQGLRQAYPDPLRHKEAFFKSD</sequence>
<comment type="similarity">
    <text evidence="1">Belongs to the UPF0162 family.</text>
</comment>
<dbReference type="PANTHER" id="PTHR31350">
    <property type="entry name" value="SI:DKEY-261L7.2"/>
    <property type="match status" value="1"/>
</dbReference>
<dbReference type="PANTHER" id="PTHR31350:SF21">
    <property type="entry name" value="F-BOX ONLY PROTEIN 21"/>
    <property type="match status" value="1"/>
</dbReference>
<gene>
    <name evidence="3" type="ORF">COB21_02165</name>
</gene>
<dbReference type="SUPFAM" id="SSF48452">
    <property type="entry name" value="TPR-like"/>
    <property type="match status" value="1"/>
</dbReference>
<reference evidence="4" key="1">
    <citation type="submission" date="2017-08" db="EMBL/GenBank/DDBJ databases">
        <title>A dynamic microbial community with high functional redundancy inhabits the cold, oxic subseafloor aquifer.</title>
        <authorList>
            <person name="Tully B.J."/>
            <person name="Wheat C.G."/>
            <person name="Glazer B.T."/>
            <person name="Huber J.A."/>
        </authorList>
    </citation>
    <scope>NUCLEOTIDE SEQUENCE [LARGE SCALE GENOMIC DNA]</scope>
</reference>
<proteinExistence type="inferred from homology"/>
<evidence type="ECO:0000259" key="2">
    <source>
        <dbReference type="Pfam" id="PF13369"/>
    </source>
</evidence>
<dbReference type="Pfam" id="PF13369">
    <property type="entry name" value="Transglut_core2"/>
    <property type="match status" value="1"/>
</dbReference>